<dbReference type="EMBL" id="JAAVUN010000001">
    <property type="protein sequence ID" value="NKE08626.1"/>
    <property type="molecule type" value="Genomic_DNA"/>
</dbReference>
<dbReference type="RefSeq" id="WP_119933170.1">
    <property type="nucleotide sequence ID" value="NZ_JAAVUN010000001.1"/>
</dbReference>
<dbReference type="InterPro" id="IPR027417">
    <property type="entry name" value="P-loop_NTPase"/>
</dbReference>
<dbReference type="GO" id="GO:0005524">
    <property type="term" value="F:ATP binding"/>
    <property type="evidence" value="ECO:0007669"/>
    <property type="project" value="TreeGrafter"/>
</dbReference>
<sequence length="433" mass="44765">MNTPTRSANRPRGAHSAPPWQSQQSAHAGSGGEPESLTHTQDLTWSHDHAAQAGPDSPAWVGDVVQGEGLRVGLVSHDSVLRDMVAGICASAGAQLQISPVGGALAGVDVCLLDVQALTDGSGQRPEGGDVVLLGRAGDNGLWDAAALLGGCPVALLPEAESWLADRLAPRTATTAATPAVVVGVVGAVGGVGASTLACWLAADAAADGALSVLVDADPDSCGVDLLLGLESVEAMRWPDLCRARGVLRGEQLLPLLPQHPDQPGLHWLSWDRGTWLRQDAPLTHVLAALRTVAQAVVLDLGRARAGLESLAAQCDVVLVAMPRTVRGVLAAHQATNVLSSGCAEYVLCGVDVADVDETLVQEALGRTPLGHVRFDGRVPEAAESGRLLERGRKRHHQHTVAAVWDELSQSLTSGAFGRSGRVLTGVLGGDPR</sequence>
<protein>
    <recommendedName>
        <fullName evidence="2">Rv3660c-like CheY-like N-terminal domain-containing protein</fullName>
    </recommendedName>
</protein>
<dbReference type="PANTHER" id="PTHR43384:SF11">
    <property type="entry name" value="SEPTUM SITE DETERMINING PROTEIN"/>
    <property type="match status" value="1"/>
</dbReference>
<gene>
    <name evidence="3" type="ORF">GTW58_01420</name>
</gene>
<feature type="domain" description="Rv3660c-like CheY-like N-terminal" evidence="2">
    <location>
        <begin position="76"/>
        <end position="173"/>
    </location>
</feature>
<comment type="caution">
    <text evidence="3">The sequence shown here is derived from an EMBL/GenBank/DDBJ whole genome shotgun (WGS) entry which is preliminary data.</text>
</comment>
<accession>A0A846U4F8</accession>
<dbReference type="NCBIfam" id="TIGR03815">
    <property type="entry name" value="CpaE_hom_Actino"/>
    <property type="match status" value="1"/>
</dbReference>
<organism evidence="3 4">
    <name type="scientific">Kocuria subflava</name>
    <dbReference type="NCBI Taxonomy" id="1736139"/>
    <lineage>
        <taxon>Bacteria</taxon>
        <taxon>Bacillati</taxon>
        <taxon>Actinomycetota</taxon>
        <taxon>Actinomycetes</taxon>
        <taxon>Micrococcales</taxon>
        <taxon>Micrococcaceae</taxon>
        <taxon>Kocuria</taxon>
    </lineage>
</organism>
<dbReference type="GO" id="GO:0005829">
    <property type="term" value="C:cytosol"/>
    <property type="evidence" value="ECO:0007669"/>
    <property type="project" value="TreeGrafter"/>
</dbReference>
<dbReference type="PANTHER" id="PTHR43384">
    <property type="entry name" value="SEPTUM SITE-DETERMINING PROTEIN MIND HOMOLOG, CHLOROPLASTIC-RELATED"/>
    <property type="match status" value="1"/>
</dbReference>
<evidence type="ECO:0000256" key="1">
    <source>
        <dbReference type="SAM" id="MobiDB-lite"/>
    </source>
</evidence>
<dbReference type="InterPro" id="IPR059050">
    <property type="entry name" value="Rv3660c_N"/>
</dbReference>
<dbReference type="InterPro" id="IPR050625">
    <property type="entry name" value="ParA/MinD_ATPase"/>
</dbReference>
<name>A0A846U4F8_9MICC</name>
<evidence type="ECO:0000259" key="2">
    <source>
        <dbReference type="Pfam" id="PF26563"/>
    </source>
</evidence>
<dbReference type="GO" id="GO:0009898">
    <property type="term" value="C:cytoplasmic side of plasma membrane"/>
    <property type="evidence" value="ECO:0007669"/>
    <property type="project" value="TreeGrafter"/>
</dbReference>
<keyword evidence="4" id="KW-1185">Reference proteome</keyword>
<reference evidence="3 4" key="1">
    <citation type="submission" date="2020-02" db="EMBL/GenBank/DDBJ databases">
        <authorList>
            <person name="Sun Q."/>
        </authorList>
    </citation>
    <scope>NUCLEOTIDE SEQUENCE [LARGE SCALE GENOMIC DNA]</scope>
    <source>
        <strain evidence="3 4">YIM 13062</strain>
    </source>
</reference>
<evidence type="ECO:0000313" key="3">
    <source>
        <dbReference type="EMBL" id="NKE08626.1"/>
    </source>
</evidence>
<evidence type="ECO:0000313" key="4">
    <source>
        <dbReference type="Proteomes" id="UP000521379"/>
    </source>
</evidence>
<dbReference type="Gene3D" id="3.40.50.300">
    <property type="entry name" value="P-loop containing nucleotide triphosphate hydrolases"/>
    <property type="match status" value="1"/>
</dbReference>
<dbReference type="GO" id="GO:0016887">
    <property type="term" value="F:ATP hydrolysis activity"/>
    <property type="evidence" value="ECO:0007669"/>
    <property type="project" value="TreeGrafter"/>
</dbReference>
<feature type="region of interest" description="Disordered" evidence="1">
    <location>
        <begin position="1"/>
        <end position="39"/>
    </location>
</feature>
<dbReference type="Pfam" id="PF26563">
    <property type="entry name" value="Rv3660c_N"/>
    <property type="match status" value="1"/>
</dbReference>
<proteinExistence type="predicted"/>
<dbReference type="AlphaFoldDB" id="A0A846U4F8"/>
<dbReference type="GO" id="GO:0051782">
    <property type="term" value="P:negative regulation of cell division"/>
    <property type="evidence" value="ECO:0007669"/>
    <property type="project" value="TreeGrafter"/>
</dbReference>
<dbReference type="InterPro" id="IPR022521">
    <property type="entry name" value="Rv3660c"/>
</dbReference>
<dbReference type="SUPFAM" id="SSF52540">
    <property type="entry name" value="P-loop containing nucleoside triphosphate hydrolases"/>
    <property type="match status" value="1"/>
</dbReference>
<dbReference type="Proteomes" id="UP000521379">
    <property type="component" value="Unassembled WGS sequence"/>
</dbReference>